<organism evidence="2 3">
    <name type="scientific">Caballeronia sordidicola</name>
    <name type="common">Burkholderia sordidicola</name>
    <dbReference type="NCBI Taxonomy" id="196367"/>
    <lineage>
        <taxon>Bacteria</taxon>
        <taxon>Pseudomonadati</taxon>
        <taxon>Pseudomonadota</taxon>
        <taxon>Betaproteobacteria</taxon>
        <taxon>Burkholderiales</taxon>
        <taxon>Burkholderiaceae</taxon>
        <taxon>Caballeronia</taxon>
    </lineage>
</organism>
<reference evidence="2 3" key="1">
    <citation type="submission" date="2016-01" db="EMBL/GenBank/DDBJ databases">
        <authorList>
            <person name="Oliw E.H."/>
        </authorList>
    </citation>
    <scope>NUCLEOTIDE SEQUENCE [LARGE SCALE GENOMIC DNA]</scope>
    <source>
        <strain evidence="2">LMG 22029</strain>
    </source>
</reference>
<evidence type="ECO:0000313" key="3">
    <source>
        <dbReference type="Proteomes" id="UP000054893"/>
    </source>
</evidence>
<dbReference type="InterPro" id="IPR027417">
    <property type="entry name" value="P-loop_NTPase"/>
</dbReference>
<protein>
    <submittedName>
        <fullName evidence="2">NERD domain-containing protein</fullName>
    </submittedName>
</protein>
<accession>A0A158F9F4</accession>
<dbReference type="Gene3D" id="3.40.50.300">
    <property type="entry name" value="P-loop containing nucleotide triphosphate hydrolases"/>
    <property type="match status" value="2"/>
</dbReference>
<evidence type="ECO:0000259" key="1">
    <source>
        <dbReference type="Pfam" id="PF13538"/>
    </source>
</evidence>
<feature type="domain" description="UvrD-like helicase C-terminal" evidence="1">
    <location>
        <begin position="482"/>
        <end position="530"/>
    </location>
</feature>
<dbReference type="Proteomes" id="UP000054893">
    <property type="component" value="Unassembled WGS sequence"/>
</dbReference>
<evidence type="ECO:0000313" key="2">
    <source>
        <dbReference type="EMBL" id="SAL16313.1"/>
    </source>
</evidence>
<name>A0A158F9F4_CABSO</name>
<dbReference type="Pfam" id="PF13538">
    <property type="entry name" value="UvrD_C_2"/>
    <property type="match status" value="1"/>
</dbReference>
<dbReference type="AlphaFoldDB" id="A0A158F9F4"/>
<proteinExistence type="predicted"/>
<dbReference type="EMBL" id="FCOC02000002">
    <property type="protein sequence ID" value="SAL16313.1"/>
    <property type="molecule type" value="Genomic_DNA"/>
</dbReference>
<gene>
    <name evidence="2" type="ORF">AWB64_00965</name>
</gene>
<dbReference type="SUPFAM" id="SSF52540">
    <property type="entry name" value="P-loop containing nucleoside triphosphate hydrolases"/>
    <property type="match status" value="1"/>
</dbReference>
<dbReference type="RefSeq" id="WP_060817460.1">
    <property type="nucleotide sequence ID" value="NZ_FCOC02000002.1"/>
</dbReference>
<dbReference type="OrthoDB" id="393237at2"/>
<dbReference type="InterPro" id="IPR027785">
    <property type="entry name" value="UvrD-like_helicase_C"/>
</dbReference>
<sequence>MAQIFPAGWSDQLVSGAAQREIETLSVLQRGLPDTYTVYHGVHWTQLNKGFSIFGEADFVVVSPAGRVLVIEQKSGGLEETPEGLTKLYAGKSKSVSSQIARTIGGMHGRFKAAFGGQNYRLEEMLYCPDYRVKYPAISGVNPTRIVDAARRDDLVSLVEAILPADEPPLPCLGRIHAFLADELSLTPDVRAMIGEVTKFVTRVSGGLATWARSIEFQPFRLRVIGTAGSGKTQLALRVLDDAVNAGQRALYLCFNRPLADHLRRIAPVGSTVLTYHQLCQQAATRMGQPIDFADERVFKSLERALLAYQPDDAECFDTVIVDEGQDFRQEWVLPIERVLRKSGRFWWLEDPMQNLYLRKSVELPGWVEVRAMANHRSPHDVVRFLGMLAGAPMAIEAAGPFTESDVALITYSGSSATQATRGALEQAVAAGFAPADIALLTFNGRDKSLLPVLDRLGRYALRSFTGTYDEHGAPVYRDGDVTVETVYRFKGQSAPCVILTEVDFEQFDDAAFRRLFVGATRATMKLIVVMSEPAAALLLKRMS</sequence>